<organism evidence="1 2">
    <name type="scientific">Dactylosporangium fulvum</name>
    <dbReference type="NCBI Taxonomy" id="53359"/>
    <lineage>
        <taxon>Bacteria</taxon>
        <taxon>Bacillati</taxon>
        <taxon>Actinomycetota</taxon>
        <taxon>Actinomycetes</taxon>
        <taxon>Micromonosporales</taxon>
        <taxon>Micromonosporaceae</taxon>
        <taxon>Dactylosporangium</taxon>
    </lineage>
</organism>
<reference evidence="1" key="2">
    <citation type="submission" date="2022-09" db="EMBL/GenBank/DDBJ databases">
        <title>Biosynthetic gene clusters of Dactylosporangioum fulvum.</title>
        <authorList>
            <person name="Caradec T."/>
        </authorList>
    </citation>
    <scope>NUCLEOTIDE SEQUENCE</scope>
    <source>
        <strain evidence="1">NRRL B-16292</strain>
    </source>
</reference>
<accession>A0ABY5VT54</accession>
<name>A0ABY5VT54_9ACTN</name>
<gene>
    <name evidence="1" type="ORF">Dfulv_33260</name>
</gene>
<keyword evidence="2" id="KW-1185">Reference proteome</keyword>
<reference evidence="1" key="1">
    <citation type="submission" date="2021-04" db="EMBL/GenBank/DDBJ databases">
        <authorList>
            <person name="Hartkoorn R.C."/>
            <person name="Beaudoing E."/>
            <person name="Hot D."/>
        </authorList>
    </citation>
    <scope>NUCLEOTIDE SEQUENCE</scope>
    <source>
        <strain evidence="1">NRRL B-16292</strain>
    </source>
</reference>
<evidence type="ECO:0000313" key="2">
    <source>
        <dbReference type="Proteomes" id="UP001059617"/>
    </source>
</evidence>
<proteinExistence type="predicted"/>
<dbReference type="Proteomes" id="UP001059617">
    <property type="component" value="Chromosome"/>
</dbReference>
<protein>
    <submittedName>
        <fullName evidence="1">Uncharacterized protein</fullName>
    </submittedName>
</protein>
<dbReference type="EMBL" id="CP073720">
    <property type="protein sequence ID" value="UWP80011.1"/>
    <property type="molecule type" value="Genomic_DNA"/>
</dbReference>
<sequence>MSVGIVDARIIGRNHTSGRPAVENLRGAERIAPDAADQADELGSRLAAAGAALRDLKWLPRALSESVIMPGGSRDRRRC</sequence>
<dbReference type="RefSeq" id="WP_259857769.1">
    <property type="nucleotide sequence ID" value="NZ_BAAAST010000064.1"/>
</dbReference>
<evidence type="ECO:0000313" key="1">
    <source>
        <dbReference type="EMBL" id="UWP80011.1"/>
    </source>
</evidence>